<name>A0A084SHS4_9BACT</name>
<dbReference type="AlphaFoldDB" id="A0A084SHS4"/>
<protein>
    <submittedName>
        <fullName evidence="2">Uncharacterized protein</fullName>
    </submittedName>
</protein>
<evidence type="ECO:0000313" key="3">
    <source>
        <dbReference type="Proteomes" id="UP000028547"/>
    </source>
</evidence>
<accession>A0A084SHS4</accession>
<keyword evidence="1" id="KW-0812">Transmembrane</keyword>
<comment type="caution">
    <text evidence="2">The sequence shown here is derived from an EMBL/GenBank/DDBJ whole genome shotgun (WGS) entry which is preliminary data.</text>
</comment>
<proteinExistence type="predicted"/>
<keyword evidence="1" id="KW-1133">Transmembrane helix</keyword>
<dbReference type="EMBL" id="JPMI01000306">
    <property type="protein sequence ID" value="KFA88009.1"/>
    <property type="molecule type" value="Genomic_DNA"/>
</dbReference>
<sequence length="100" mass="11399">MAVSRSHRIFLALLALALVLWPLRHTSYVEMGALLLPLMAIGLVKALELDLFQRFVPRWILANALLFGVAVNAFAAFRYWQSWHRFPVHMLAELMGALKP</sequence>
<dbReference type="RefSeq" id="WP_043410157.1">
    <property type="nucleotide sequence ID" value="NZ_JPMI01000306.1"/>
</dbReference>
<organism evidence="2 3">
    <name type="scientific">Archangium violaceum Cb vi76</name>
    <dbReference type="NCBI Taxonomy" id="1406225"/>
    <lineage>
        <taxon>Bacteria</taxon>
        <taxon>Pseudomonadati</taxon>
        <taxon>Myxococcota</taxon>
        <taxon>Myxococcia</taxon>
        <taxon>Myxococcales</taxon>
        <taxon>Cystobacterineae</taxon>
        <taxon>Archangiaceae</taxon>
        <taxon>Archangium</taxon>
    </lineage>
</organism>
<gene>
    <name evidence="2" type="ORF">Q664_43875</name>
</gene>
<evidence type="ECO:0000256" key="1">
    <source>
        <dbReference type="SAM" id="Phobius"/>
    </source>
</evidence>
<reference evidence="2 3" key="1">
    <citation type="submission" date="2014-07" db="EMBL/GenBank/DDBJ databases">
        <title>Draft Genome Sequence of Gephyronic Acid Producer, Cystobacter violaceus Strain Cb vi76.</title>
        <authorList>
            <person name="Stevens D.C."/>
            <person name="Young J."/>
            <person name="Carmichael R."/>
            <person name="Tan J."/>
            <person name="Taylor R.E."/>
        </authorList>
    </citation>
    <scope>NUCLEOTIDE SEQUENCE [LARGE SCALE GENOMIC DNA]</scope>
    <source>
        <strain evidence="2 3">Cb vi76</strain>
    </source>
</reference>
<evidence type="ECO:0000313" key="2">
    <source>
        <dbReference type="EMBL" id="KFA88009.1"/>
    </source>
</evidence>
<feature type="transmembrane region" description="Helical" evidence="1">
    <location>
        <begin position="59"/>
        <end position="80"/>
    </location>
</feature>
<keyword evidence="1" id="KW-0472">Membrane</keyword>
<dbReference type="Proteomes" id="UP000028547">
    <property type="component" value="Unassembled WGS sequence"/>
</dbReference>